<reference evidence="1 2" key="1">
    <citation type="submission" date="2020-02" db="EMBL/GenBank/DDBJ databases">
        <authorList>
            <person name="Ferguson B K."/>
        </authorList>
    </citation>
    <scope>NUCLEOTIDE SEQUENCE [LARGE SCALE GENOMIC DNA]</scope>
</reference>
<dbReference type="Proteomes" id="UP000479190">
    <property type="component" value="Unassembled WGS sequence"/>
</dbReference>
<gene>
    <name evidence="1" type="ORF">TBRA_LOCUS4831</name>
</gene>
<protein>
    <submittedName>
        <fullName evidence="1">Uncharacterized protein</fullName>
    </submittedName>
</protein>
<proteinExistence type="predicted"/>
<name>A0A6H5I4M8_9HYME</name>
<evidence type="ECO:0000313" key="2">
    <source>
        <dbReference type="Proteomes" id="UP000479190"/>
    </source>
</evidence>
<keyword evidence="2" id="KW-1185">Reference proteome</keyword>
<dbReference type="EMBL" id="CADCXV010000693">
    <property type="protein sequence ID" value="CAB0032907.1"/>
    <property type="molecule type" value="Genomic_DNA"/>
</dbReference>
<sequence>MNLYENRYFLDEKDRNKILDGSKLQDIHVDKILFMINKLTNNEFRSTLLAQNLDRVEMVPRDKTHIQIIHSCDDDCKQCIGGHWVLIIYIHCKYKVFIIYIHCKYKVFIIYIHCKYKVFIIYIHCIYNLLISTRDILN</sequence>
<evidence type="ECO:0000313" key="1">
    <source>
        <dbReference type="EMBL" id="CAB0032907.1"/>
    </source>
</evidence>
<accession>A0A6H5I4M8</accession>
<dbReference type="OrthoDB" id="7701031at2759"/>
<organism evidence="1 2">
    <name type="scientific">Trichogramma brassicae</name>
    <dbReference type="NCBI Taxonomy" id="86971"/>
    <lineage>
        <taxon>Eukaryota</taxon>
        <taxon>Metazoa</taxon>
        <taxon>Ecdysozoa</taxon>
        <taxon>Arthropoda</taxon>
        <taxon>Hexapoda</taxon>
        <taxon>Insecta</taxon>
        <taxon>Pterygota</taxon>
        <taxon>Neoptera</taxon>
        <taxon>Endopterygota</taxon>
        <taxon>Hymenoptera</taxon>
        <taxon>Apocrita</taxon>
        <taxon>Proctotrupomorpha</taxon>
        <taxon>Chalcidoidea</taxon>
        <taxon>Trichogrammatidae</taxon>
        <taxon>Trichogramma</taxon>
    </lineage>
</organism>
<dbReference type="AlphaFoldDB" id="A0A6H5I4M8"/>